<feature type="transmembrane region" description="Helical" evidence="2">
    <location>
        <begin position="96"/>
        <end position="118"/>
    </location>
</feature>
<gene>
    <name evidence="3" type="ORF">VDGE_06384</name>
</gene>
<dbReference type="AlphaFoldDB" id="A0A444S0L0"/>
<evidence type="ECO:0000313" key="3">
    <source>
        <dbReference type="EMBL" id="RXG46859.1"/>
    </source>
</evidence>
<reference evidence="3 4" key="1">
    <citation type="submission" date="2018-12" db="EMBL/GenBank/DDBJ databases">
        <title>Genome of Verticillium dahliae isolate Getta Getta.</title>
        <authorList>
            <person name="Gardiner D.M."/>
        </authorList>
    </citation>
    <scope>NUCLEOTIDE SEQUENCE [LARGE SCALE GENOMIC DNA]</scope>
    <source>
        <strain evidence="3 4">Getta Getta</strain>
    </source>
</reference>
<feature type="transmembrane region" description="Helical" evidence="2">
    <location>
        <begin position="35"/>
        <end position="57"/>
    </location>
</feature>
<dbReference type="OrthoDB" id="5279542at2759"/>
<name>A0A444S0L0_VERDA</name>
<keyword evidence="2" id="KW-0812">Transmembrane</keyword>
<protein>
    <recommendedName>
        <fullName evidence="5">MARVEL domain-containing protein</fullName>
    </recommendedName>
</protein>
<feature type="transmembrane region" description="Helical" evidence="2">
    <location>
        <begin position="138"/>
        <end position="162"/>
    </location>
</feature>
<sequence length="236" mass="25858">MHRQYDPYPIDSEGRPAMIRHPATGYWWSRLSLRLLSVVFNVAAVGFSVFYLTNWTIGPLLMMGPPAILAFLWNCLDLLCLCVVNDRQGVHPIACIIVDGLLFLGLGAMSGVIAFTLSKLDDSGYYFAFFQDEAGEEYLRIVLGFGILATILHLAMSIVACFEMKQRRAADARSTSRRNDCGGLTSQQPQAAPLLSDPPPAYSLSSNQASRTEEHDQVVVPGTAVDFSPSLGKNVP</sequence>
<feature type="transmembrane region" description="Helical" evidence="2">
    <location>
        <begin position="63"/>
        <end position="84"/>
    </location>
</feature>
<evidence type="ECO:0000256" key="2">
    <source>
        <dbReference type="SAM" id="Phobius"/>
    </source>
</evidence>
<keyword evidence="2" id="KW-0472">Membrane</keyword>
<evidence type="ECO:0000313" key="4">
    <source>
        <dbReference type="Proteomes" id="UP000288725"/>
    </source>
</evidence>
<evidence type="ECO:0008006" key="5">
    <source>
        <dbReference type="Google" id="ProtNLM"/>
    </source>
</evidence>
<proteinExistence type="predicted"/>
<evidence type="ECO:0000256" key="1">
    <source>
        <dbReference type="SAM" id="MobiDB-lite"/>
    </source>
</evidence>
<organism evidence="3 4">
    <name type="scientific">Verticillium dahliae</name>
    <name type="common">Verticillium wilt</name>
    <dbReference type="NCBI Taxonomy" id="27337"/>
    <lineage>
        <taxon>Eukaryota</taxon>
        <taxon>Fungi</taxon>
        <taxon>Dikarya</taxon>
        <taxon>Ascomycota</taxon>
        <taxon>Pezizomycotina</taxon>
        <taxon>Sordariomycetes</taxon>
        <taxon>Hypocreomycetidae</taxon>
        <taxon>Glomerellales</taxon>
        <taxon>Plectosphaerellaceae</taxon>
        <taxon>Verticillium</taxon>
    </lineage>
</organism>
<keyword evidence="2" id="KW-1133">Transmembrane helix</keyword>
<dbReference type="EMBL" id="RSDZ01000043">
    <property type="protein sequence ID" value="RXG46859.1"/>
    <property type="molecule type" value="Genomic_DNA"/>
</dbReference>
<dbReference type="Proteomes" id="UP000288725">
    <property type="component" value="Chromosome 8"/>
</dbReference>
<comment type="caution">
    <text evidence="3">The sequence shown here is derived from an EMBL/GenBank/DDBJ whole genome shotgun (WGS) entry which is preliminary data.</text>
</comment>
<feature type="region of interest" description="Disordered" evidence="1">
    <location>
        <begin position="173"/>
        <end position="236"/>
    </location>
</feature>
<accession>A0A444S0L0</accession>